<feature type="compositionally biased region" description="Low complexity" evidence="1">
    <location>
        <begin position="204"/>
        <end position="222"/>
    </location>
</feature>
<dbReference type="EMBL" id="CAJNOQ010048714">
    <property type="protein sequence ID" value="CAF1644559.1"/>
    <property type="molecule type" value="Genomic_DNA"/>
</dbReference>
<dbReference type="Proteomes" id="UP000663829">
    <property type="component" value="Unassembled WGS sequence"/>
</dbReference>
<dbReference type="AlphaFoldDB" id="A0A816EBP1"/>
<feature type="region of interest" description="Disordered" evidence="1">
    <location>
        <begin position="51"/>
        <end position="77"/>
    </location>
</feature>
<comment type="caution">
    <text evidence="2">The sequence shown here is derived from an EMBL/GenBank/DDBJ whole genome shotgun (WGS) entry which is preliminary data.</text>
</comment>
<evidence type="ECO:0000256" key="1">
    <source>
        <dbReference type="SAM" id="MobiDB-lite"/>
    </source>
</evidence>
<dbReference type="Proteomes" id="UP000681722">
    <property type="component" value="Unassembled WGS sequence"/>
</dbReference>
<proteinExistence type="predicted"/>
<protein>
    <submittedName>
        <fullName evidence="2">Uncharacterized protein</fullName>
    </submittedName>
</protein>
<evidence type="ECO:0000313" key="3">
    <source>
        <dbReference type="EMBL" id="CAF4561843.1"/>
    </source>
</evidence>
<organism evidence="2 4">
    <name type="scientific">Didymodactylos carnosus</name>
    <dbReference type="NCBI Taxonomy" id="1234261"/>
    <lineage>
        <taxon>Eukaryota</taxon>
        <taxon>Metazoa</taxon>
        <taxon>Spiralia</taxon>
        <taxon>Gnathifera</taxon>
        <taxon>Rotifera</taxon>
        <taxon>Eurotatoria</taxon>
        <taxon>Bdelloidea</taxon>
        <taxon>Philodinida</taxon>
        <taxon>Philodinidae</taxon>
        <taxon>Didymodactylos</taxon>
    </lineage>
</organism>
<feature type="region of interest" description="Disordered" evidence="1">
    <location>
        <begin position="199"/>
        <end position="222"/>
    </location>
</feature>
<evidence type="ECO:0000313" key="4">
    <source>
        <dbReference type="Proteomes" id="UP000663829"/>
    </source>
</evidence>
<accession>A0A816EBP1</accession>
<dbReference type="EMBL" id="CAJOBC010118142">
    <property type="protein sequence ID" value="CAF4561843.1"/>
    <property type="molecule type" value="Genomic_DNA"/>
</dbReference>
<name>A0A816EBP1_9BILA</name>
<gene>
    <name evidence="2" type="ORF">GPM918_LOCUS45151</name>
    <name evidence="3" type="ORF">SRO942_LOCUS47421</name>
</gene>
<evidence type="ECO:0000313" key="2">
    <source>
        <dbReference type="EMBL" id="CAF1644559.1"/>
    </source>
</evidence>
<sequence length="222" mass="24069">MDTSRTTTQDPLLPLCPASDIEEFLDFIVNPEAHGVLQAVDLIGNTNSGATTTTNTNSSSIGVPSSSSSGGSIGDNSKQIISNLAREMMESTVLAAHQPKPSPAKSEQQQIPLTSTILPTETIITSTTNFDLPNESPFVQISNNNDNNQDITTQFLRQQSQQPIHDVVGTQQLTVQGGHVTTTSSTTCVIKQEFQDHHGHPHHLLQQQQQPQLSQNWLQAPQ</sequence>
<keyword evidence="4" id="KW-1185">Reference proteome</keyword>
<feature type="compositionally biased region" description="Low complexity" evidence="1">
    <location>
        <begin position="51"/>
        <end position="70"/>
    </location>
</feature>
<reference evidence="2" key="1">
    <citation type="submission" date="2021-02" db="EMBL/GenBank/DDBJ databases">
        <authorList>
            <person name="Nowell W R."/>
        </authorList>
    </citation>
    <scope>NUCLEOTIDE SEQUENCE</scope>
</reference>
<feature type="non-terminal residue" evidence="2">
    <location>
        <position position="1"/>
    </location>
</feature>